<sequence>MKHGLLLGTLFLFFSAFDAQAELVVTDWETEGDELIVIDTDTGYKWLNLAYTAGVSIDQVSSELATTYSGWKLATYDEVLTLMRNHFEWSGNTKSTAPTEFRNEWQDAFGITGSSGRSYGSYIGDNGRVYMAGTRDSNNVYTSYLRNNDTTSAFQYDGVFLMSEGLVTLEEKANIQSVNSPLAVGVLALAFIFGSRRFTNH</sequence>
<gene>
    <name evidence="2" type="ORF">BM524_20415</name>
</gene>
<reference evidence="2 3" key="1">
    <citation type="submission" date="2016-11" db="EMBL/GenBank/DDBJ databases">
        <title>Networking in microbes: conjugative elements and plasmids in the genus Alteromonas.</title>
        <authorList>
            <person name="Lopez-Perez M."/>
            <person name="Ramon-Marco N."/>
            <person name="Rodriguez-Valera F."/>
        </authorList>
    </citation>
    <scope>NUCLEOTIDE SEQUENCE [LARGE SCALE GENOMIC DNA]</scope>
    <source>
        <strain evidence="2 3">CP48</strain>
        <plasmid evidence="3">pamcp48-600</plasmid>
    </source>
</reference>
<name>A0AAC9JEI6_9ALTE</name>
<feature type="signal peptide" evidence="1">
    <location>
        <begin position="1"/>
        <end position="21"/>
    </location>
</feature>
<accession>A0AAC9JEI6</accession>
<evidence type="ECO:0000313" key="3">
    <source>
        <dbReference type="Proteomes" id="UP000182101"/>
    </source>
</evidence>
<protein>
    <recommendedName>
        <fullName evidence="4">DUF1566 domain-containing protein</fullName>
    </recommendedName>
</protein>
<evidence type="ECO:0000256" key="1">
    <source>
        <dbReference type="SAM" id="SignalP"/>
    </source>
</evidence>
<keyword evidence="2" id="KW-0614">Plasmid</keyword>
<dbReference type="EMBL" id="CP018025">
    <property type="protein sequence ID" value="APD92273.1"/>
    <property type="molecule type" value="Genomic_DNA"/>
</dbReference>
<evidence type="ECO:0008006" key="4">
    <source>
        <dbReference type="Google" id="ProtNLM"/>
    </source>
</evidence>
<dbReference type="Proteomes" id="UP000182101">
    <property type="component" value="Plasmid pAMCP48-600"/>
</dbReference>
<keyword evidence="1" id="KW-0732">Signal</keyword>
<feature type="chain" id="PRO_5041923835" description="DUF1566 domain-containing protein" evidence="1">
    <location>
        <begin position="22"/>
        <end position="201"/>
    </location>
</feature>
<evidence type="ECO:0000313" key="2">
    <source>
        <dbReference type="EMBL" id="APD92273.1"/>
    </source>
</evidence>
<proteinExistence type="predicted"/>
<dbReference type="AlphaFoldDB" id="A0AAC9JEI6"/>
<geneLocation type="plasmid" evidence="3">
    <name>pamcp48-600</name>
</geneLocation>
<organism evidence="2 3">
    <name type="scientific">Alteromonas mediterranea</name>
    <dbReference type="NCBI Taxonomy" id="314275"/>
    <lineage>
        <taxon>Bacteria</taxon>
        <taxon>Pseudomonadati</taxon>
        <taxon>Pseudomonadota</taxon>
        <taxon>Gammaproteobacteria</taxon>
        <taxon>Alteromonadales</taxon>
        <taxon>Alteromonadaceae</taxon>
        <taxon>Alteromonas/Salinimonas group</taxon>
        <taxon>Alteromonas</taxon>
    </lineage>
</organism>
<dbReference type="RefSeq" id="WP_071960886.1">
    <property type="nucleotide sequence ID" value="NZ_CP018025.1"/>
</dbReference>